<accession>A0A916Y251</accession>
<evidence type="ECO:0008006" key="3">
    <source>
        <dbReference type="Google" id="ProtNLM"/>
    </source>
</evidence>
<evidence type="ECO:0000313" key="2">
    <source>
        <dbReference type="Proteomes" id="UP000625735"/>
    </source>
</evidence>
<keyword evidence="2" id="KW-1185">Reference proteome</keyword>
<dbReference type="RefSeq" id="WP_188362150.1">
    <property type="nucleotide sequence ID" value="NZ_BMFG01000006.1"/>
</dbReference>
<name>A0A916Y251_9FLAO</name>
<gene>
    <name evidence="1" type="ORF">GCM10011343_17120</name>
</gene>
<dbReference type="AlphaFoldDB" id="A0A916Y251"/>
<protein>
    <recommendedName>
        <fullName evidence="3">Lipoprotein</fullName>
    </recommendedName>
</protein>
<organism evidence="1 2">
    <name type="scientific">Flavobacterium orientale</name>
    <dbReference type="NCBI Taxonomy" id="1756020"/>
    <lineage>
        <taxon>Bacteria</taxon>
        <taxon>Pseudomonadati</taxon>
        <taxon>Bacteroidota</taxon>
        <taxon>Flavobacteriia</taxon>
        <taxon>Flavobacteriales</taxon>
        <taxon>Flavobacteriaceae</taxon>
        <taxon>Flavobacterium</taxon>
    </lineage>
</organism>
<reference evidence="1" key="1">
    <citation type="journal article" date="2014" name="Int. J. Syst. Evol. Microbiol.">
        <title>Complete genome sequence of Corynebacterium casei LMG S-19264T (=DSM 44701T), isolated from a smear-ripened cheese.</title>
        <authorList>
            <consortium name="US DOE Joint Genome Institute (JGI-PGF)"/>
            <person name="Walter F."/>
            <person name="Albersmeier A."/>
            <person name="Kalinowski J."/>
            <person name="Ruckert C."/>
        </authorList>
    </citation>
    <scope>NUCLEOTIDE SEQUENCE</scope>
    <source>
        <strain evidence="1">CGMCC 1.12506</strain>
    </source>
</reference>
<comment type="caution">
    <text evidence="1">The sequence shown here is derived from an EMBL/GenBank/DDBJ whole genome shotgun (WGS) entry which is preliminary data.</text>
</comment>
<dbReference type="EMBL" id="BMFG01000006">
    <property type="protein sequence ID" value="GGD27495.1"/>
    <property type="molecule type" value="Genomic_DNA"/>
</dbReference>
<dbReference type="Proteomes" id="UP000625735">
    <property type="component" value="Unassembled WGS sequence"/>
</dbReference>
<proteinExistence type="predicted"/>
<dbReference type="PROSITE" id="PS51257">
    <property type="entry name" value="PROKAR_LIPOPROTEIN"/>
    <property type="match status" value="1"/>
</dbReference>
<reference evidence="1" key="2">
    <citation type="submission" date="2020-09" db="EMBL/GenBank/DDBJ databases">
        <authorList>
            <person name="Sun Q."/>
            <person name="Zhou Y."/>
        </authorList>
    </citation>
    <scope>NUCLEOTIDE SEQUENCE</scope>
    <source>
        <strain evidence="1">CGMCC 1.12506</strain>
    </source>
</reference>
<evidence type="ECO:0000313" key="1">
    <source>
        <dbReference type="EMBL" id="GGD27495.1"/>
    </source>
</evidence>
<sequence length="162" mass="18226">MKNNLVFVFVFVVFFSCKDTDVVVVADDSEEKEIENIIVGANTDSEGCLTTAGYTWSKLKKDCVRLFNSAIRLYPKTNPETQDALLISYIILSDDGMEAELFIPNHDQSLVLIRTNEGLPYIFNDYELTAFEGFTLRQNGEVIYLGDGEIGPKFTGKDKNDD</sequence>